<keyword evidence="9 11" id="KW-0456">Lyase</keyword>
<dbReference type="EC" id="4.2.1.11" evidence="3 11"/>
<keyword evidence="15" id="KW-1185">Reference proteome</keyword>
<evidence type="ECO:0000313" key="14">
    <source>
        <dbReference type="EMBL" id="MDQ0340064.1"/>
    </source>
</evidence>
<feature type="active site" description="Proton acceptor" evidence="11">
    <location>
        <position position="344"/>
    </location>
</feature>
<feature type="binding site" evidence="11">
    <location>
        <position position="344"/>
    </location>
    <ligand>
        <name>(2R)-2-phosphoglycerate</name>
        <dbReference type="ChEBI" id="CHEBI:58289"/>
    </ligand>
</feature>
<dbReference type="SMART" id="SM01192">
    <property type="entry name" value="Enolase_C"/>
    <property type="match status" value="1"/>
</dbReference>
<feature type="binding site" evidence="11">
    <location>
        <position position="247"/>
    </location>
    <ligand>
        <name>Mg(2+)</name>
        <dbReference type="ChEBI" id="CHEBI:18420"/>
    </ligand>
</feature>
<dbReference type="SUPFAM" id="SSF54826">
    <property type="entry name" value="Enolase N-terminal domain-like"/>
    <property type="match status" value="1"/>
</dbReference>
<proteinExistence type="inferred from homology"/>
<evidence type="ECO:0000259" key="13">
    <source>
        <dbReference type="SMART" id="SM01193"/>
    </source>
</evidence>
<dbReference type="RefSeq" id="WP_307341033.1">
    <property type="nucleotide sequence ID" value="NZ_JAUSUQ010000011.1"/>
</dbReference>
<evidence type="ECO:0000313" key="15">
    <source>
        <dbReference type="Proteomes" id="UP001232445"/>
    </source>
</evidence>
<comment type="cofactor">
    <cofactor evidence="11">
        <name>Mg(2+)</name>
        <dbReference type="ChEBI" id="CHEBI:18420"/>
    </cofactor>
    <text evidence="11">Binds a second Mg(2+) ion via substrate during catalysis.</text>
</comment>
<dbReference type="EMBL" id="JAUSUQ010000011">
    <property type="protein sequence ID" value="MDQ0340064.1"/>
    <property type="molecule type" value="Genomic_DNA"/>
</dbReference>
<dbReference type="PRINTS" id="PR00148">
    <property type="entry name" value="ENOLASE"/>
</dbReference>
<dbReference type="InterPro" id="IPR020810">
    <property type="entry name" value="Enolase_C"/>
</dbReference>
<evidence type="ECO:0000256" key="7">
    <source>
        <dbReference type="ARBA" id="ARBA00022842"/>
    </source>
</evidence>
<comment type="pathway">
    <text evidence="1 11">Carbohydrate degradation; glycolysis; pyruvate from D-glyceraldehyde 3-phosphate: step 4/5.</text>
</comment>
<organism evidence="14 15">
    <name type="scientific">Caldalkalibacillus uzonensis</name>
    <dbReference type="NCBI Taxonomy" id="353224"/>
    <lineage>
        <taxon>Bacteria</taxon>
        <taxon>Bacillati</taxon>
        <taxon>Bacillota</taxon>
        <taxon>Bacilli</taxon>
        <taxon>Bacillales</taxon>
        <taxon>Bacillaceae</taxon>
        <taxon>Caldalkalibacillus</taxon>
    </lineage>
</organism>
<dbReference type="SFLD" id="SFLDG00178">
    <property type="entry name" value="enolase"/>
    <property type="match status" value="1"/>
</dbReference>
<evidence type="ECO:0000256" key="11">
    <source>
        <dbReference type="HAMAP-Rule" id="MF_00318"/>
    </source>
</evidence>
<accession>A0ABU0CUQ7</accession>
<feature type="domain" description="Enolase C-terminal TIM barrel" evidence="12">
    <location>
        <begin position="143"/>
        <end position="400"/>
    </location>
</feature>
<dbReference type="Gene3D" id="3.20.20.120">
    <property type="entry name" value="Enolase-like C-terminal domain"/>
    <property type="match status" value="1"/>
</dbReference>
<feature type="binding site" evidence="11">
    <location>
        <position position="373"/>
    </location>
    <ligand>
        <name>(2R)-2-phosphoglycerate</name>
        <dbReference type="ChEBI" id="CHEBI:58289"/>
    </ligand>
</feature>
<comment type="subcellular location">
    <subcellularLocation>
        <location evidence="11">Cytoplasm</location>
    </subcellularLocation>
    <subcellularLocation>
        <location evidence="11">Secreted</location>
    </subcellularLocation>
    <subcellularLocation>
        <location evidence="11">Cell surface</location>
    </subcellularLocation>
    <text evidence="11">Fractions of enolase are present in both the cytoplasm and on the cell surface.</text>
</comment>
<dbReference type="Pfam" id="PF00113">
    <property type="entry name" value="Enolase_C"/>
    <property type="match status" value="1"/>
</dbReference>
<evidence type="ECO:0000256" key="1">
    <source>
        <dbReference type="ARBA" id="ARBA00005031"/>
    </source>
</evidence>
<keyword evidence="6 11" id="KW-0479">Metal-binding</keyword>
<evidence type="ECO:0000256" key="3">
    <source>
        <dbReference type="ARBA" id="ARBA00012058"/>
    </source>
</evidence>
<gene>
    <name evidence="11" type="primary">eno</name>
    <name evidence="14" type="ORF">J2S00_002859</name>
</gene>
<reference evidence="14 15" key="1">
    <citation type="submission" date="2023-07" db="EMBL/GenBank/DDBJ databases">
        <title>Genomic Encyclopedia of Type Strains, Phase IV (KMG-IV): sequencing the most valuable type-strain genomes for metagenomic binning, comparative biology and taxonomic classification.</title>
        <authorList>
            <person name="Goeker M."/>
        </authorList>
    </citation>
    <scope>NUCLEOTIDE SEQUENCE [LARGE SCALE GENOMIC DNA]</scope>
    <source>
        <strain evidence="14 15">DSM 17740</strain>
    </source>
</reference>
<dbReference type="Proteomes" id="UP001232445">
    <property type="component" value="Unassembled WGS sequence"/>
</dbReference>
<evidence type="ECO:0000256" key="9">
    <source>
        <dbReference type="ARBA" id="ARBA00023239"/>
    </source>
</evidence>
<dbReference type="NCBIfam" id="TIGR01060">
    <property type="entry name" value="eno"/>
    <property type="match status" value="1"/>
</dbReference>
<feature type="binding site" evidence="11">
    <location>
        <position position="319"/>
    </location>
    <ligand>
        <name>Mg(2+)</name>
        <dbReference type="ChEBI" id="CHEBI:18420"/>
    </ligand>
</feature>
<evidence type="ECO:0000256" key="2">
    <source>
        <dbReference type="ARBA" id="ARBA00009604"/>
    </source>
</evidence>
<dbReference type="Gene3D" id="3.30.390.10">
    <property type="entry name" value="Enolase-like, N-terminal domain"/>
    <property type="match status" value="1"/>
</dbReference>
<dbReference type="GO" id="GO:0004634">
    <property type="term" value="F:phosphopyruvate hydratase activity"/>
    <property type="evidence" value="ECO:0007669"/>
    <property type="project" value="UniProtKB-EC"/>
</dbReference>
<dbReference type="InterPro" id="IPR000941">
    <property type="entry name" value="Enolase"/>
</dbReference>
<evidence type="ECO:0000256" key="5">
    <source>
        <dbReference type="ARBA" id="ARBA00022525"/>
    </source>
</evidence>
<feature type="binding site" evidence="11">
    <location>
        <position position="167"/>
    </location>
    <ligand>
        <name>(2R)-2-phosphoglycerate</name>
        <dbReference type="ChEBI" id="CHEBI:58289"/>
    </ligand>
</feature>
<evidence type="ECO:0000256" key="8">
    <source>
        <dbReference type="ARBA" id="ARBA00023152"/>
    </source>
</evidence>
<feature type="binding site" evidence="11">
    <location>
        <position position="292"/>
    </location>
    <ligand>
        <name>Mg(2+)</name>
        <dbReference type="ChEBI" id="CHEBI:18420"/>
    </ligand>
</feature>
<protein>
    <recommendedName>
        <fullName evidence="4 11">Enolase</fullName>
        <ecNumber evidence="3 11">4.2.1.11</ecNumber>
    </recommendedName>
    <alternativeName>
        <fullName evidence="11">2-phospho-D-glycerate hydro-lyase</fullName>
    </alternativeName>
    <alternativeName>
        <fullName evidence="11">2-phosphoglycerate dehydratase</fullName>
    </alternativeName>
</protein>
<sequence length="400" mass="43888">MNRIKSINGREILDSRGNPTVEVEVLLESGDTGRMMVPSGASTGKYEAWELRDGDLSRFRGMGVLSAVKHVNEELAAKLIGMDAEEHEAIDYTMIEMDGTANKSRLGANAILGVSFAVIHAVAKAKKCPLYLYIAQKYFNNHNLEIPLPMVNMISGGLHAGKNIDLQDFLIIPIGAMNFPHALEIVSNVFWNLKQVLEEKGYQSSLFADEGGFGPQLSSHREALELLLQAVEMGGLLPGKDVMIALDVAASHFYHPEDGMYHLKSENRILSSLEMIDLLEKWVNEYPILSIEDGLAEEDWEGWKELTRRLGHRVQLIGDDLFATNPQRIKMGVKEQAGDAVLIKMNQIGTFTETIAAIKLAQQSGMNTIISARSGETEDATLSDLAVGVGGGQIKIGSRL</sequence>
<dbReference type="InterPro" id="IPR020811">
    <property type="entry name" value="Enolase_N"/>
</dbReference>
<keyword evidence="5 11" id="KW-0964">Secreted</keyword>
<dbReference type="Pfam" id="PF03952">
    <property type="entry name" value="Enolase_N"/>
    <property type="match status" value="1"/>
</dbReference>
<feature type="domain" description="Enolase N-terminal" evidence="13">
    <location>
        <begin position="4"/>
        <end position="134"/>
    </location>
</feature>
<keyword evidence="7 11" id="KW-0460">Magnesium</keyword>
<comment type="similarity">
    <text evidence="2 11">Belongs to the enolase family.</text>
</comment>
<comment type="function">
    <text evidence="11">Catalyzes the reversible conversion of 2-phosphoglycerate (2-PG) into phosphoenolpyruvate (PEP). It is essential for the degradation of carbohydrates via glycolysis.</text>
</comment>
<dbReference type="SFLD" id="SFLDF00002">
    <property type="entry name" value="enolase"/>
    <property type="match status" value="1"/>
</dbReference>
<keyword evidence="8 11" id="KW-0324">Glycolysis</keyword>
<feature type="binding site" evidence="11">
    <location>
        <position position="395"/>
    </location>
    <ligand>
        <name>(2R)-2-phosphoglycerate</name>
        <dbReference type="ChEBI" id="CHEBI:58289"/>
    </ligand>
</feature>
<keyword evidence="11" id="KW-0963">Cytoplasm</keyword>
<dbReference type="CDD" id="cd03313">
    <property type="entry name" value="enolase"/>
    <property type="match status" value="1"/>
</dbReference>
<dbReference type="InterPro" id="IPR036849">
    <property type="entry name" value="Enolase-like_C_sf"/>
</dbReference>
<evidence type="ECO:0000256" key="10">
    <source>
        <dbReference type="ARBA" id="ARBA00048951"/>
    </source>
</evidence>
<dbReference type="PANTHER" id="PTHR11902:SF1">
    <property type="entry name" value="ENOLASE"/>
    <property type="match status" value="1"/>
</dbReference>
<dbReference type="SMART" id="SM01193">
    <property type="entry name" value="Enolase_N"/>
    <property type="match status" value="1"/>
</dbReference>
<evidence type="ECO:0000256" key="4">
    <source>
        <dbReference type="ARBA" id="ARBA00017068"/>
    </source>
</evidence>
<evidence type="ECO:0000259" key="12">
    <source>
        <dbReference type="SMART" id="SM01192"/>
    </source>
</evidence>
<feature type="binding site" evidence="11">
    <location>
        <position position="374"/>
    </location>
    <ligand>
        <name>(2R)-2-phosphoglycerate</name>
        <dbReference type="ChEBI" id="CHEBI:58289"/>
    </ligand>
</feature>
<dbReference type="PANTHER" id="PTHR11902">
    <property type="entry name" value="ENOLASE"/>
    <property type="match status" value="1"/>
</dbReference>
<dbReference type="InterPro" id="IPR029017">
    <property type="entry name" value="Enolase-like_N"/>
</dbReference>
<comment type="caution">
    <text evidence="14">The sequence shown here is derived from an EMBL/GenBank/DDBJ whole genome shotgun (WGS) entry which is preliminary data.</text>
</comment>
<dbReference type="SFLD" id="SFLDS00001">
    <property type="entry name" value="Enolase"/>
    <property type="match status" value="1"/>
</dbReference>
<evidence type="ECO:0000256" key="6">
    <source>
        <dbReference type="ARBA" id="ARBA00022723"/>
    </source>
</evidence>
<comment type="catalytic activity">
    <reaction evidence="10">
        <text>(2R)-2-phosphoglycerate = phosphoenolpyruvate + H2O</text>
        <dbReference type="Rhea" id="RHEA:10164"/>
        <dbReference type="ChEBI" id="CHEBI:15377"/>
        <dbReference type="ChEBI" id="CHEBI:58289"/>
        <dbReference type="ChEBI" id="CHEBI:58702"/>
        <dbReference type="EC" id="4.2.1.11"/>
    </reaction>
    <physiologicalReaction direction="left-to-right" evidence="10">
        <dbReference type="Rhea" id="RHEA:10165"/>
    </physiologicalReaction>
</comment>
<feature type="active site" description="Proton donor" evidence="11">
    <location>
        <position position="210"/>
    </location>
</feature>
<dbReference type="HAMAP" id="MF_00318">
    <property type="entry name" value="Enolase"/>
    <property type="match status" value="1"/>
</dbReference>
<dbReference type="SUPFAM" id="SSF51604">
    <property type="entry name" value="Enolase C-terminal domain-like"/>
    <property type="match status" value="1"/>
</dbReference>
<dbReference type="PIRSF" id="PIRSF001400">
    <property type="entry name" value="Enolase"/>
    <property type="match status" value="1"/>
</dbReference>
<name>A0ABU0CUQ7_9BACI</name>